<evidence type="ECO:0000256" key="3">
    <source>
        <dbReference type="ARBA" id="ARBA00023002"/>
    </source>
</evidence>
<accession>A0ABQ3UX48</accession>
<keyword evidence="4" id="KW-0503">Monooxygenase</keyword>
<sequence>MYSGLVVPTIGKYSDARLLAELAHAAEEAGWDGFFLPDTLHFGSYSGTEAGLTCDPWIALAAIAMRTKRIKIGLLVTAVPRRRPWKMARETVTLDHLSQGRLILGVGIGAVYDRGFDAFGEETDVKKRSKMLDEGLAILQGLWSGKPFSYSGQYYRVQEITFVPPPLQAPRIPIWVAGIWPRTGPMARAARFDGVYPVTLTASGIPTQLTPTDISQIKHWMNERRTQSSHFDIVANGPIFDAVHNIQARATLRAYAEAGATWCLQGIQVEQEIDAAQVLIQRGLPSLQ</sequence>
<dbReference type="EMBL" id="BNJG01000002">
    <property type="protein sequence ID" value="GHO57328.1"/>
    <property type="molecule type" value="Genomic_DNA"/>
</dbReference>
<keyword evidence="7" id="KW-1185">Reference proteome</keyword>
<feature type="domain" description="Luciferase-like" evidence="5">
    <location>
        <begin position="14"/>
        <end position="256"/>
    </location>
</feature>
<evidence type="ECO:0000313" key="6">
    <source>
        <dbReference type="EMBL" id="GHO57328.1"/>
    </source>
</evidence>
<dbReference type="Gene3D" id="3.20.20.30">
    <property type="entry name" value="Luciferase-like domain"/>
    <property type="match status" value="1"/>
</dbReference>
<protein>
    <submittedName>
        <fullName evidence="6">Luciferase-like protein</fullName>
    </submittedName>
</protein>
<evidence type="ECO:0000256" key="1">
    <source>
        <dbReference type="ARBA" id="ARBA00022630"/>
    </source>
</evidence>
<proteinExistence type="predicted"/>
<name>A0ABQ3UX48_9CHLR</name>
<gene>
    <name evidence="6" type="ORF">KSB_58030</name>
</gene>
<dbReference type="PANTHER" id="PTHR42847:SF4">
    <property type="entry name" value="ALKANESULFONATE MONOOXYGENASE-RELATED"/>
    <property type="match status" value="1"/>
</dbReference>
<evidence type="ECO:0000256" key="4">
    <source>
        <dbReference type="ARBA" id="ARBA00023033"/>
    </source>
</evidence>
<reference evidence="6 7" key="1">
    <citation type="journal article" date="2021" name="Int. J. Syst. Evol. Microbiol.">
        <title>Reticulibacter mediterranei gen. nov., sp. nov., within the new family Reticulibacteraceae fam. nov., and Ktedonospora formicarum gen. nov., sp. nov., Ktedonobacter robiniae sp. nov., Dictyobacter formicarum sp. nov. and Dictyobacter arantiisoli sp. nov., belonging to the class Ktedonobacteria.</title>
        <authorList>
            <person name="Yabe S."/>
            <person name="Zheng Y."/>
            <person name="Wang C.M."/>
            <person name="Sakai Y."/>
            <person name="Abe K."/>
            <person name="Yokota A."/>
            <person name="Donadio S."/>
            <person name="Cavaletti L."/>
            <person name="Monciardini P."/>
        </authorList>
    </citation>
    <scope>NUCLEOTIDE SEQUENCE [LARGE SCALE GENOMIC DNA]</scope>
    <source>
        <strain evidence="6 7">SOSP1-30</strain>
    </source>
</reference>
<organism evidence="6 7">
    <name type="scientific">Ktedonobacter robiniae</name>
    <dbReference type="NCBI Taxonomy" id="2778365"/>
    <lineage>
        <taxon>Bacteria</taxon>
        <taxon>Bacillati</taxon>
        <taxon>Chloroflexota</taxon>
        <taxon>Ktedonobacteria</taxon>
        <taxon>Ktedonobacterales</taxon>
        <taxon>Ktedonobacteraceae</taxon>
        <taxon>Ktedonobacter</taxon>
    </lineage>
</organism>
<evidence type="ECO:0000256" key="2">
    <source>
        <dbReference type="ARBA" id="ARBA00022643"/>
    </source>
</evidence>
<dbReference type="PANTHER" id="PTHR42847">
    <property type="entry name" value="ALKANESULFONATE MONOOXYGENASE"/>
    <property type="match status" value="1"/>
</dbReference>
<comment type="caution">
    <text evidence="6">The sequence shown here is derived from an EMBL/GenBank/DDBJ whole genome shotgun (WGS) entry which is preliminary data.</text>
</comment>
<dbReference type="Pfam" id="PF00296">
    <property type="entry name" value="Bac_luciferase"/>
    <property type="match status" value="1"/>
</dbReference>
<evidence type="ECO:0000313" key="7">
    <source>
        <dbReference type="Proteomes" id="UP000654345"/>
    </source>
</evidence>
<dbReference type="InterPro" id="IPR050172">
    <property type="entry name" value="SsuD_RutA_monooxygenase"/>
</dbReference>
<dbReference type="RefSeq" id="WP_201373742.1">
    <property type="nucleotide sequence ID" value="NZ_BNJG01000002.1"/>
</dbReference>
<dbReference type="Proteomes" id="UP000654345">
    <property type="component" value="Unassembled WGS sequence"/>
</dbReference>
<evidence type="ECO:0000259" key="5">
    <source>
        <dbReference type="Pfam" id="PF00296"/>
    </source>
</evidence>
<keyword evidence="1" id="KW-0285">Flavoprotein</keyword>
<dbReference type="SUPFAM" id="SSF51679">
    <property type="entry name" value="Bacterial luciferase-like"/>
    <property type="match status" value="1"/>
</dbReference>
<keyword evidence="2" id="KW-0288">FMN</keyword>
<keyword evidence="3" id="KW-0560">Oxidoreductase</keyword>
<dbReference type="InterPro" id="IPR036661">
    <property type="entry name" value="Luciferase-like_sf"/>
</dbReference>
<dbReference type="InterPro" id="IPR011251">
    <property type="entry name" value="Luciferase-like_dom"/>
</dbReference>